<protein>
    <recommendedName>
        <fullName evidence="10">Type II secretion system protein L</fullName>
        <shortName evidence="10">T2SS protein L</shortName>
    </recommendedName>
</protein>
<evidence type="ECO:0000313" key="14">
    <source>
        <dbReference type="Proteomes" id="UP001523550"/>
    </source>
</evidence>
<feature type="domain" description="GspL periplasmic" evidence="12">
    <location>
        <begin position="256"/>
        <end position="407"/>
    </location>
</feature>
<keyword evidence="6" id="KW-0812">Transmembrane</keyword>
<feature type="domain" description="GspL cytoplasmic actin-ATPase-like" evidence="11">
    <location>
        <begin position="12"/>
        <end position="175"/>
    </location>
</feature>
<dbReference type="Pfam" id="PF05134">
    <property type="entry name" value="T2SSL"/>
    <property type="match status" value="1"/>
</dbReference>
<comment type="function">
    <text evidence="10">Inner membrane component of the type II secretion system required for the energy-dependent secretion of extracellular factors such as proteases and toxins from the periplasm.</text>
</comment>
<reference evidence="13 14" key="1">
    <citation type="submission" date="2022-03" db="EMBL/GenBank/DDBJ databases">
        <title>Genomic Encyclopedia of Type Strains, Phase III (KMG-III): the genomes of soil and plant-associated and newly described type strains.</title>
        <authorList>
            <person name="Whitman W."/>
        </authorList>
    </citation>
    <scope>NUCLEOTIDE SEQUENCE [LARGE SCALE GENOMIC DNA]</scope>
    <source>
        <strain evidence="13 14">BSker1</strain>
    </source>
</reference>
<dbReference type="InterPro" id="IPR025691">
    <property type="entry name" value="GspL_pp_dom"/>
</dbReference>
<accession>A0ABT1G6G3</accession>
<dbReference type="InterPro" id="IPR007812">
    <property type="entry name" value="T2SS_protein-GspL"/>
</dbReference>
<evidence type="ECO:0000256" key="2">
    <source>
        <dbReference type="ARBA" id="ARBA00005318"/>
    </source>
</evidence>
<evidence type="ECO:0000256" key="9">
    <source>
        <dbReference type="ARBA" id="ARBA00023136"/>
    </source>
</evidence>
<evidence type="ECO:0000313" key="13">
    <source>
        <dbReference type="EMBL" id="MCP1726876.1"/>
    </source>
</evidence>
<dbReference type="InterPro" id="IPR024230">
    <property type="entry name" value="GspL_cyto_dom"/>
</dbReference>
<dbReference type="SUPFAM" id="SSF53067">
    <property type="entry name" value="Actin-like ATPase domain"/>
    <property type="match status" value="1"/>
</dbReference>
<evidence type="ECO:0000256" key="7">
    <source>
        <dbReference type="ARBA" id="ARBA00022927"/>
    </source>
</evidence>
<dbReference type="RefSeq" id="WP_253445850.1">
    <property type="nucleotide sequence ID" value="NZ_JALJYF010000001.1"/>
</dbReference>
<dbReference type="InterPro" id="IPR043129">
    <property type="entry name" value="ATPase_NBD"/>
</dbReference>
<proteinExistence type="inferred from homology"/>
<gene>
    <name evidence="13" type="ORF">J2T60_000841</name>
</gene>
<evidence type="ECO:0000256" key="10">
    <source>
        <dbReference type="PIRNR" id="PIRNR015761"/>
    </source>
</evidence>
<evidence type="ECO:0000256" key="8">
    <source>
        <dbReference type="ARBA" id="ARBA00022989"/>
    </source>
</evidence>
<dbReference type="Gene3D" id="3.30.1360.100">
    <property type="entry name" value="General secretion pathway protein M, EpsM"/>
    <property type="match status" value="1"/>
</dbReference>
<organism evidence="13 14">
    <name type="scientific">Natronospira proteinivora</name>
    <dbReference type="NCBI Taxonomy" id="1807133"/>
    <lineage>
        <taxon>Bacteria</taxon>
        <taxon>Pseudomonadati</taxon>
        <taxon>Pseudomonadota</taxon>
        <taxon>Gammaproteobacteria</taxon>
        <taxon>Natronospirales</taxon>
        <taxon>Natronospiraceae</taxon>
        <taxon>Natronospira</taxon>
    </lineage>
</organism>
<evidence type="ECO:0000259" key="12">
    <source>
        <dbReference type="Pfam" id="PF12693"/>
    </source>
</evidence>
<dbReference type="CDD" id="cd24017">
    <property type="entry name" value="ASKHA_T2SSL_N"/>
    <property type="match status" value="1"/>
</dbReference>
<keyword evidence="7 10" id="KW-0653">Protein transport</keyword>
<keyword evidence="14" id="KW-1185">Reference proteome</keyword>
<dbReference type="NCBIfam" id="TIGR01709">
    <property type="entry name" value="typeII_sec_gspL"/>
    <property type="match status" value="1"/>
</dbReference>
<sequence>MSETLVIHFQDPTQPVVDWYILDNQGQRLGAAGHGLLQDCASEAVERRIVALMPGERVSLMDAQIPTRKRQRILQAAPWVLEERLAQDVSSLHFALGPRQPDDQVRIAVVGRSDMQAMLEQLESADLKADAIVPDFLVLPWQSGEWVLAVGRDRVMVRTANCQGFSIDRTIALEMLEFLFQDEEQTAPERLILLRPENDPDFPQALETHLGASIEVDDRPYQEALSQALVPQLERRPVLDLAEGEFRLRRDEDEWWHPWKPVVGLAAAWLMVMALAEGVHLFQMSQKSQALDQEIETVFRDALPDAERMVNPRLRMEQRLNALRGSDVEGYFLPVMAAMGNGMASLDNGTLRGLSYRPGVLDVNLRVQSSAALDSFKDTVEEDEQFEATIQQANTRDDYVDGRLQVRLRGS</sequence>
<evidence type="ECO:0000256" key="1">
    <source>
        <dbReference type="ARBA" id="ARBA00004377"/>
    </source>
</evidence>
<keyword evidence="8" id="KW-1133">Transmembrane helix</keyword>
<evidence type="ECO:0000256" key="6">
    <source>
        <dbReference type="ARBA" id="ARBA00022692"/>
    </source>
</evidence>
<name>A0ABT1G6G3_9GAMM</name>
<dbReference type="EMBL" id="JALJYF010000001">
    <property type="protein sequence ID" value="MCP1726876.1"/>
    <property type="molecule type" value="Genomic_DNA"/>
</dbReference>
<keyword evidence="5" id="KW-0997">Cell inner membrane</keyword>
<keyword evidence="3 10" id="KW-0813">Transport</keyword>
<dbReference type="Proteomes" id="UP001523550">
    <property type="component" value="Unassembled WGS sequence"/>
</dbReference>
<keyword evidence="9" id="KW-0472">Membrane</keyword>
<dbReference type="PIRSF" id="PIRSF015761">
    <property type="entry name" value="Protein_L"/>
    <property type="match status" value="1"/>
</dbReference>
<evidence type="ECO:0000259" key="11">
    <source>
        <dbReference type="Pfam" id="PF05134"/>
    </source>
</evidence>
<keyword evidence="4" id="KW-1003">Cell membrane</keyword>
<dbReference type="Pfam" id="PF12693">
    <property type="entry name" value="GspL_C"/>
    <property type="match status" value="1"/>
</dbReference>
<comment type="subcellular location">
    <subcellularLocation>
        <location evidence="1">Cell inner membrane</location>
        <topology evidence="1">Single-pass membrane protein</topology>
    </subcellularLocation>
</comment>
<dbReference type="Gene3D" id="3.30.420.380">
    <property type="match status" value="1"/>
</dbReference>
<evidence type="ECO:0000256" key="5">
    <source>
        <dbReference type="ARBA" id="ARBA00022519"/>
    </source>
</evidence>
<comment type="caution">
    <text evidence="13">The sequence shown here is derived from an EMBL/GenBank/DDBJ whole genome shotgun (WGS) entry which is preliminary data.</text>
</comment>
<evidence type="ECO:0000256" key="3">
    <source>
        <dbReference type="ARBA" id="ARBA00022448"/>
    </source>
</evidence>
<comment type="similarity">
    <text evidence="2 10">Belongs to the GSP L family.</text>
</comment>
<evidence type="ECO:0000256" key="4">
    <source>
        <dbReference type="ARBA" id="ARBA00022475"/>
    </source>
</evidence>